<keyword evidence="1" id="KW-0472">Membrane</keyword>
<reference evidence="2" key="1">
    <citation type="submission" date="2023-05" db="EMBL/GenBank/DDBJ databases">
        <authorList>
            <person name="Stuckert A."/>
        </authorList>
    </citation>
    <scope>NUCLEOTIDE SEQUENCE</scope>
</reference>
<protein>
    <submittedName>
        <fullName evidence="2">Uncharacterized protein</fullName>
    </submittedName>
</protein>
<dbReference type="Proteomes" id="UP001162483">
    <property type="component" value="Unassembled WGS sequence"/>
</dbReference>
<keyword evidence="1" id="KW-1133">Transmembrane helix</keyword>
<keyword evidence="1" id="KW-0812">Transmembrane</keyword>
<gene>
    <name evidence="2" type="ORF">SPARVUS_LOCUS6369996</name>
</gene>
<organism evidence="2 3">
    <name type="scientific">Staurois parvus</name>
    <dbReference type="NCBI Taxonomy" id="386267"/>
    <lineage>
        <taxon>Eukaryota</taxon>
        <taxon>Metazoa</taxon>
        <taxon>Chordata</taxon>
        <taxon>Craniata</taxon>
        <taxon>Vertebrata</taxon>
        <taxon>Euteleostomi</taxon>
        <taxon>Amphibia</taxon>
        <taxon>Batrachia</taxon>
        <taxon>Anura</taxon>
        <taxon>Neobatrachia</taxon>
        <taxon>Ranoidea</taxon>
        <taxon>Ranidae</taxon>
        <taxon>Staurois</taxon>
    </lineage>
</organism>
<evidence type="ECO:0000256" key="1">
    <source>
        <dbReference type="SAM" id="Phobius"/>
    </source>
</evidence>
<keyword evidence="3" id="KW-1185">Reference proteome</keyword>
<dbReference type="EMBL" id="CATNWA010014036">
    <property type="protein sequence ID" value="CAI9566434.1"/>
    <property type="molecule type" value="Genomic_DNA"/>
</dbReference>
<sequence length="53" mass="5842">MLIKSTDTVLMALARKGLASGAIKGLTVCCFTVETYCCVLLYYAEQSKSACWW</sequence>
<evidence type="ECO:0000313" key="2">
    <source>
        <dbReference type="EMBL" id="CAI9566434.1"/>
    </source>
</evidence>
<comment type="caution">
    <text evidence="2">The sequence shown here is derived from an EMBL/GenBank/DDBJ whole genome shotgun (WGS) entry which is preliminary data.</text>
</comment>
<proteinExistence type="predicted"/>
<accession>A0ABN9D398</accession>
<feature type="transmembrane region" description="Helical" evidence="1">
    <location>
        <begin position="21"/>
        <end position="44"/>
    </location>
</feature>
<evidence type="ECO:0000313" key="3">
    <source>
        <dbReference type="Proteomes" id="UP001162483"/>
    </source>
</evidence>
<name>A0ABN9D398_9NEOB</name>